<reference evidence="2" key="1">
    <citation type="submission" date="2014-09" db="EMBL/GenBank/DDBJ databases">
        <authorList>
            <person name="Magalhaes I.L.F."/>
            <person name="Oliveira U."/>
            <person name="Santos F.R."/>
            <person name="Vidigal T.H.D.A."/>
            <person name="Brescovit A.D."/>
            <person name="Santos A.J."/>
        </authorList>
    </citation>
    <scope>NUCLEOTIDE SEQUENCE</scope>
    <source>
        <tissue evidence="2">Shoot tissue taken approximately 20 cm above the soil surface</tissue>
    </source>
</reference>
<proteinExistence type="predicted"/>
<organism evidence="2">
    <name type="scientific">Arundo donax</name>
    <name type="common">Giant reed</name>
    <name type="synonym">Donax arundinaceus</name>
    <dbReference type="NCBI Taxonomy" id="35708"/>
    <lineage>
        <taxon>Eukaryota</taxon>
        <taxon>Viridiplantae</taxon>
        <taxon>Streptophyta</taxon>
        <taxon>Embryophyta</taxon>
        <taxon>Tracheophyta</taxon>
        <taxon>Spermatophyta</taxon>
        <taxon>Magnoliopsida</taxon>
        <taxon>Liliopsida</taxon>
        <taxon>Poales</taxon>
        <taxon>Poaceae</taxon>
        <taxon>PACMAD clade</taxon>
        <taxon>Arundinoideae</taxon>
        <taxon>Arundineae</taxon>
        <taxon>Arundo</taxon>
    </lineage>
</organism>
<accession>A0A0A9EZ15</accession>
<dbReference type="EMBL" id="GBRH01191876">
    <property type="protein sequence ID" value="JAE06020.1"/>
    <property type="molecule type" value="Transcribed_RNA"/>
</dbReference>
<sequence>MAPAQLLPAPLSARSLLTDHLAPRPSLLRAPPPLHLPTTPSPDAVRAPPQHLRPRRTLPRLPRRSAPHAVLRLSPRRRMLPPRPPRGGLHRRCLRRS</sequence>
<dbReference type="AlphaFoldDB" id="A0A0A9EZ15"/>
<name>A0A0A9EZ15_ARUDO</name>
<feature type="region of interest" description="Disordered" evidence="1">
    <location>
        <begin position="23"/>
        <end position="97"/>
    </location>
</feature>
<feature type="compositionally biased region" description="Basic residues" evidence="1">
    <location>
        <begin position="52"/>
        <end position="66"/>
    </location>
</feature>
<evidence type="ECO:0000313" key="2">
    <source>
        <dbReference type="EMBL" id="JAE06020.1"/>
    </source>
</evidence>
<evidence type="ECO:0000256" key="1">
    <source>
        <dbReference type="SAM" id="MobiDB-lite"/>
    </source>
</evidence>
<feature type="compositionally biased region" description="Basic residues" evidence="1">
    <location>
        <begin position="88"/>
        <end position="97"/>
    </location>
</feature>
<protein>
    <submittedName>
        <fullName evidence="2">Uncharacterized protein</fullName>
    </submittedName>
</protein>
<reference evidence="2" key="2">
    <citation type="journal article" date="2015" name="Data Brief">
        <title>Shoot transcriptome of the giant reed, Arundo donax.</title>
        <authorList>
            <person name="Barrero R.A."/>
            <person name="Guerrero F.D."/>
            <person name="Moolhuijzen P."/>
            <person name="Goolsby J.A."/>
            <person name="Tidwell J."/>
            <person name="Bellgard S.E."/>
            <person name="Bellgard M.I."/>
        </authorList>
    </citation>
    <scope>NUCLEOTIDE SEQUENCE</scope>
    <source>
        <tissue evidence="2">Shoot tissue taken approximately 20 cm above the soil surface</tissue>
    </source>
</reference>